<dbReference type="SFLD" id="SFLDG01135">
    <property type="entry name" value="C1.5.6:_HAD__Beta-PGM__Phospha"/>
    <property type="match status" value="1"/>
</dbReference>
<dbReference type="SUPFAM" id="SSF56784">
    <property type="entry name" value="HAD-like"/>
    <property type="match status" value="1"/>
</dbReference>
<dbReference type="InterPro" id="IPR006439">
    <property type="entry name" value="HAD-SF_hydro_IA"/>
</dbReference>
<keyword evidence="2" id="KW-1185">Reference proteome</keyword>
<proteinExistence type="predicted"/>
<dbReference type="InterPro" id="IPR041492">
    <property type="entry name" value="HAD_2"/>
</dbReference>
<dbReference type="PANTHER" id="PTHR43434:SF1">
    <property type="entry name" value="PHOSPHOGLYCOLATE PHOSPHATASE"/>
    <property type="match status" value="1"/>
</dbReference>
<dbReference type="SFLD" id="SFLDS00003">
    <property type="entry name" value="Haloacid_Dehalogenase"/>
    <property type="match status" value="1"/>
</dbReference>
<dbReference type="EMBL" id="JAOQKC010000003">
    <property type="protein sequence ID" value="MCU6695846.1"/>
    <property type="molecule type" value="Genomic_DNA"/>
</dbReference>
<dbReference type="GO" id="GO:0016787">
    <property type="term" value="F:hydrolase activity"/>
    <property type="evidence" value="ECO:0007669"/>
    <property type="project" value="UniProtKB-KW"/>
</dbReference>
<dbReference type="InterPro" id="IPR050155">
    <property type="entry name" value="HAD-like_hydrolase_sf"/>
</dbReference>
<comment type="caution">
    <text evidence="1">The sequence shown here is derived from an EMBL/GenBank/DDBJ whole genome shotgun (WGS) entry which is preliminary data.</text>
</comment>
<dbReference type="PANTHER" id="PTHR43434">
    <property type="entry name" value="PHOSPHOGLYCOLATE PHOSPHATASE"/>
    <property type="match status" value="1"/>
</dbReference>
<protein>
    <submittedName>
        <fullName evidence="1">HAD family hydrolase</fullName>
    </submittedName>
</protein>
<organism evidence="1 2">
    <name type="scientific">Laedolimicola ammoniilytica</name>
    <dbReference type="NCBI Taxonomy" id="2981771"/>
    <lineage>
        <taxon>Bacteria</taxon>
        <taxon>Bacillati</taxon>
        <taxon>Bacillota</taxon>
        <taxon>Clostridia</taxon>
        <taxon>Lachnospirales</taxon>
        <taxon>Lachnospiraceae</taxon>
        <taxon>Laedolimicola</taxon>
    </lineage>
</organism>
<evidence type="ECO:0000313" key="2">
    <source>
        <dbReference type="Proteomes" id="UP001652461"/>
    </source>
</evidence>
<dbReference type="PRINTS" id="PR00413">
    <property type="entry name" value="HADHALOGNASE"/>
</dbReference>
<dbReference type="NCBIfam" id="TIGR01549">
    <property type="entry name" value="HAD-SF-IA-v1"/>
    <property type="match status" value="1"/>
</dbReference>
<dbReference type="SFLD" id="SFLDG01129">
    <property type="entry name" value="C1.5:_HAD__Beta-PGM__Phosphata"/>
    <property type="match status" value="1"/>
</dbReference>
<dbReference type="Gene3D" id="1.10.150.240">
    <property type="entry name" value="Putative phosphatase, domain 2"/>
    <property type="match status" value="1"/>
</dbReference>
<dbReference type="Gene3D" id="3.40.50.1000">
    <property type="entry name" value="HAD superfamily/HAD-like"/>
    <property type="match status" value="1"/>
</dbReference>
<evidence type="ECO:0000313" key="1">
    <source>
        <dbReference type="EMBL" id="MCU6695846.1"/>
    </source>
</evidence>
<reference evidence="1 2" key="1">
    <citation type="journal article" date="2021" name="ISME Commun">
        <title>Automated analysis of genomic sequences facilitates high-throughput and comprehensive description of bacteria.</title>
        <authorList>
            <person name="Hitch T.C.A."/>
        </authorList>
    </citation>
    <scope>NUCLEOTIDE SEQUENCE [LARGE SCALE GENOMIC DNA]</scope>
    <source>
        <strain evidence="1 2">Sanger_04</strain>
    </source>
</reference>
<dbReference type="Proteomes" id="UP001652461">
    <property type="component" value="Unassembled WGS sequence"/>
</dbReference>
<dbReference type="InterPro" id="IPR023198">
    <property type="entry name" value="PGP-like_dom2"/>
</dbReference>
<dbReference type="InterPro" id="IPR023214">
    <property type="entry name" value="HAD_sf"/>
</dbReference>
<dbReference type="RefSeq" id="WP_158361927.1">
    <property type="nucleotide sequence ID" value="NZ_JAOQKC010000003.1"/>
</dbReference>
<sequence>MSFKACIFDLDGTLCDSVESIACSANHALRDFGMKEATIEEYKVFVGDGVDTLIRRLLRFGGDEACEGFEKVRDRYMEYFKEGCLYNVKPYPGIVATLKELKKQGAKIAVLSNKPDANTKNVIRTVFPEGNLFDWIQGQSEAFPKKPDPAGALHIAEQFGVKPEECMYLGDTSTDMKTGTAAGMYTVGVLWGFRDEQELRENGSDAIARQAEEIADIYRQGGRLHD</sequence>
<dbReference type="InterPro" id="IPR036412">
    <property type="entry name" value="HAD-like_sf"/>
</dbReference>
<accession>A0ABT2RU79</accession>
<name>A0ABT2RU79_9FIRM</name>
<gene>
    <name evidence="1" type="ORF">OCV63_02910</name>
</gene>
<keyword evidence="1" id="KW-0378">Hydrolase</keyword>
<dbReference type="Pfam" id="PF13419">
    <property type="entry name" value="HAD_2"/>
    <property type="match status" value="1"/>
</dbReference>